<sequence>MMVKIHESYLTWWTRVYQFNDDTILFMDQNLEQAKNMKLLLRMFEQLSGLKINFHKSEIFCFSEAKNHEHEYTVLFGCGMGPYPFIYLGIPMHFHKIRNSDWSVIEDRFKHKQSTWKAKHLSYDGRLFFWHGSSDKQKYCLAKWDIMCRPKDQGELGITNLNIKNKSLLSKWLFKLLNEDGVWQTIHRNKYLTSKCLSQVQIKLGDSHFWKGILKVGTKPLKDQFSSLYNIVNYTQKAVADVMIQMPPNITFRRALSGDKLTVWHKLVAKIANFHLSIGRDIFTWSLHRHSQFSV</sequence>
<protein>
    <recommendedName>
        <fullName evidence="1">Reverse transcriptase domain-containing protein</fullName>
    </recommendedName>
</protein>
<keyword evidence="3" id="KW-1185">Reference proteome</keyword>
<dbReference type="PANTHER" id="PTHR33116:SF87">
    <property type="entry name" value="OS01G0158850 PROTEIN"/>
    <property type="match status" value="1"/>
</dbReference>
<evidence type="ECO:0000313" key="3">
    <source>
        <dbReference type="Proteomes" id="UP001341281"/>
    </source>
</evidence>
<evidence type="ECO:0000313" key="2">
    <source>
        <dbReference type="EMBL" id="WVZ81391.1"/>
    </source>
</evidence>
<proteinExistence type="predicted"/>
<accession>A0AAQ3TXD5</accession>
<reference evidence="2 3" key="1">
    <citation type="submission" date="2024-02" db="EMBL/GenBank/DDBJ databases">
        <title>High-quality chromosome-scale genome assembly of Pensacola bahiagrass (Paspalum notatum Flugge var. saurae).</title>
        <authorList>
            <person name="Vega J.M."/>
            <person name="Podio M."/>
            <person name="Orjuela J."/>
            <person name="Siena L.A."/>
            <person name="Pessino S.C."/>
            <person name="Combes M.C."/>
            <person name="Mariac C."/>
            <person name="Albertini E."/>
            <person name="Pupilli F."/>
            <person name="Ortiz J.P.A."/>
            <person name="Leblanc O."/>
        </authorList>
    </citation>
    <scope>NUCLEOTIDE SEQUENCE [LARGE SCALE GENOMIC DNA]</scope>
    <source>
        <strain evidence="2">R1</strain>
        <tissue evidence="2">Leaf</tissue>
    </source>
</reference>
<name>A0AAQ3TXD5_PASNO</name>
<dbReference type="EMBL" id="CP144750">
    <property type="protein sequence ID" value="WVZ81391.1"/>
    <property type="molecule type" value="Genomic_DNA"/>
</dbReference>
<organism evidence="2 3">
    <name type="scientific">Paspalum notatum var. saurae</name>
    <dbReference type="NCBI Taxonomy" id="547442"/>
    <lineage>
        <taxon>Eukaryota</taxon>
        <taxon>Viridiplantae</taxon>
        <taxon>Streptophyta</taxon>
        <taxon>Embryophyta</taxon>
        <taxon>Tracheophyta</taxon>
        <taxon>Spermatophyta</taxon>
        <taxon>Magnoliopsida</taxon>
        <taxon>Liliopsida</taxon>
        <taxon>Poales</taxon>
        <taxon>Poaceae</taxon>
        <taxon>PACMAD clade</taxon>
        <taxon>Panicoideae</taxon>
        <taxon>Andropogonodae</taxon>
        <taxon>Paspaleae</taxon>
        <taxon>Paspalinae</taxon>
        <taxon>Paspalum</taxon>
    </lineage>
</organism>
<gene>
    <name evidence="2" type="ORF">U9M48_028772</name>
</gene>
<dbReference type="AlphaFoldDB" id="A0AAQ3TXD5"/>
<dbReference type="Proteomes" id="UP001341281">
    <property type="component" value="Chromosome 06"/>
</dbReference>
<feature type="domain" description="Reverse transcriptase" evidence="1">
    <location>
        <begin position="1"/>
        <end position="92"/>
    </location>
</feature>
<dbReference type="PANTHER" id="PTHR33116">
    <property type="entry name" value="REVERSE TRANSCRIPTASE ZINC-BINDING DOMAIN-CONTAINING PROTEIN-RELATED-RELATED"/>
    <property type="match status" value="1"/>
</dbReference>
<evidence type="ECO:0000259" key="1">
    <source>
        <dbReference type="PROSITE" id="PS50878"/>
    </source>
</evidence>
<dbReference type="InterPro" id="IPR000477">
    <property type="entry name" value="RT_dom"/>
</dbReference>
<dbReference type="PROSITE" id="PS50878">
    <property type="entry name" value="RT_POL"/>
    <property type="match status" value="1"/>
</dbReference>
<feature type="non-terminal residue" evidence="2">
    <location>
        <position position="1"/>
    </location>
</feature>